<accession>A0A0E9VK34</accession>
<reference evidence="1" key="2">
    <citation type="journal article" date="2015" name="Fish Shellfish Immunol.">
        <title>Early steps in the European eel (Anguilla anguilla)-Vibrio vulnificus interaction in the gills: Role of the RtxA13 toxin.</title>
        <authorList>
            <person name="Callol A."/>
            <person name="Pajuelo D."/>
            <person name="Ebbesson L."/>
            <person name="Teles M."/>
            <person name="MacKenzie S."/>
            <person name="Amaro C."/>
        </authorList>
    </citation>
    <scope>NUCLEOTIDE SEQUENCE</scope>
</reference>
<reference evidence="1" key="1">
    <citation type="submission" date="2014-11" db="EMBL/GenBank/DDBJ databases">
        <authorList>
            <person name="Amaro Gonzalez C."/>
        </authorList>
    </citation>
    <scope>NUCLEOTIDE SEQUENCE</scope>
</reference>
<protein>
    <submittedName>
        <fullName evidence="1">Uncharacterized protein</fullName>
    </submittedName>
</protein>
<evidence type="ECO:0000313" key="1">
    <source>
        <dbReference type="EMBL" id="JAH78422.1"/>
    </source>
</evidence>
<organism evidence="1">
    <name type="scientific">Anguilla anguilla</name>
    <name type="common">European freshwater eel</name>
    <name type="synonym">Muraena anguilla</name>
    <dbReference type="NCBI Taxonomy" id="7936"/>
    <lineage>
        <taxon>Eukaryota</taxon>
        <taxon>Metazoa</taxon>
        <taxon>Chordata</taxon>
        <taxon>Craniata</taxon>
        <taxon>Vertebrata</taxon>
        <taxon>Euteleostomi</taxon>
        <taxon>Actinopterygii</taxon>
        <taxon>Neopterygii</taxon>
        <taxon>Teleostei</taxon>
        <taxon>Anguilliformes</taxon>
        <taxon>Anguillidae</taxon>
        <taxon>Anguilla</taxon>
    </lineage>
</organism>
<proteinExistence type="predicted"/>
<name>A0A0E9VK34_ANGAN</name>
<sequence>MDASVNTL</sequence>
<dbReference type="EMBL" id="GBXM01030155">
    <property type="protein sequence ID" value="JAH78422.1"/>
    <property type="molecule type" value="Transcribed_RNA"/>
</dbReference>